<reference evidence="12" key="1">
    <citation type="submission" date="2025-08" db="UniProtKB">
        <authorList>
            <consortium name="RefSeq"/>
        </authorList>
    </citation>
    <scope>IDENTIFICATION</scope>
    <source>
        <tissue evidence="12">Total insect</tissue>
    </source>
</reference>
<dbReference type="AlphaFoldDB" id="A0A6P8ZYQ3"/>
<evidence type="ECO:0000256" key="8">
    <source>
        <dbReference type="SAM" id="Coils"/>
    </source>
</evidence>
<dbReference type="GO" id="GO:0008380">
    <property type="term" value="P:RNA splicing"/>
    <property type="evidence" value="ECO:0007669"/>
    <property type="project" value="UniProtKB-KW"/>
</dbReference>
<dbReference type="CTD" id="5411"/>
<feature type="coiled-coil region" evidence="8">
    <location>
        <begin position="205"/>
        <end position="261"/>
    </location>
</feature>
<dbReference type="PANTHER" id="PTHR12707">
    <property type="entry name" value="PINN"/>
    <property type="match status" value="1"/>
</dbReference>
<evidence type="ECO:0000256" key="6">
    <source>
        <dbReference type="ARBA" id="ARBA00023187"/>
    </source>
</evidence>
<accession>A0A6P8ZYQ3</accession>
<keyword evidence="4" id="KW-0805">Transcription regulation</keyword>
<evidence type="ECO:0000256" key="9">
    <source>
        <dbReference type="SAM" id="MobiDB-lite"/>
    </source>
</evidence>
<feature type="compositionally biased region" description="Basic and acidic residues" evidence="9">
    <location>
        <begin position="19"/>
        <end position="39"/>
    </location>
</feature>
<keyword evidence="6" id="KW-0508">mRNA splicing</keyword>
<dbReference type="InterPro" id="IPR006786">
    <property type="entry name" value="Pinin_SDK_MemA"/>
</dbReference>
<dbReference type="GO" id="GO:0006397">
    <property type="term" value="P:mRNA processing"/>
    <property type="evidence" value="ECO:0007669"/>
    <property type="project" value="UniProtKB-KW"/>
</dbReference>
<dbReference type="InParanoid" id="A0A6P8ZYQ3"/>
<feature type="region of interest" description="Disordered" evidence="9">
    <location>
        <begin position="321"/>
        <end position="546"/>
    </location>
</feature>
<evidence type="ECO:0000259" key="10">
    <source>
        <dbReference type="Pfam" id="PF04696"/>
    </source>
</evidence>
<comment type="subcellular location">
    <subcellularLocation>
        <location evidence="1">Nucleus</location>
    </subcellularLocation>
</comment>
<dbReference type="OrthoDB" id="330772at2759"/>
<evidence type="ECO:0000256" key="5">
    <source>
        <dbReference type="ARBA" id="ARBA00023163"/>
    </source>
</evidence>
<feature type="compositionally biased region" description="Acidic residues" evidence="9">
    <location>
        <begin position="502"/>
        <end position="511"/>
    </location>
</feature>
<keyword evidence="11" id="KW-1185">Reference proteome</keyword>
<feature type="compositionally biased region" description="Pro residues" evidence="9">
    <location>
        <begin position="40"/>
        <end position="50"/>
    </location>
</feature>
<dbReference type="GeneID" id="117650979"/>
<proteinExistence type="inferred from homology"/>
<evidence type="ECO:0000256" key="2">
    <source>
        <dbReference type="ARBA" id="ARBA00010386"/>
    </source>
</evidence>
<organism evidence="12">
    <name type="scientific">Thrips palmi</name>
    <name type="common">Melon thrips</name>
    <dbReference type="NCBI Taxonomy" id="161013"/>
    <lineage>
        <taxon>Eukaryota</taxon>
        <taxon>Metazoa</taxon>
        <taxon>Ecdysozoa</taxon>
        <taxon>Arthropoda</taxon>
        <taxon>Hexapoda</taxon>
        <taxon>Insecta</taxon>
        <taxon>Pterygota</taxon>
        <taxon>Neoptera</taxon>
        <taxon>Paraneoptera</taxon>
        <taxon>Thysanoptera</taxon>
        <taxon>Terebrantia</taxon>
        <taxon>Thripoidea</taxon>
        <taxon>Thripidae</taxon>
        <taxon>Thrips</taxon>
    </lineage>
</organism>
<keyword evidence="8" id="KW-0175">Coiled coil</keyword>
<protein>
    <submittedName>
        <fullName evidence="12">Pinin</fullName>
    </submittedName>
</protein>
<keyword evidence="7" id="KW-0539">Nucleus</keyword>
<feature type="domain" description="Pinin/SDK/MemA protein" evidence="10">
    <location>
        <begin position="178"/>
        <end position="302"/>
    </location>
</feature>
<evidence type="ECO:0000313" key="11">
    <source>
        <dbReference type="Proteomes" id="UP000515158"/>
    </source>
</evidence>
<dbReference type="InterPro" id="IPR039853">
    <property type="entry name" value="Pinin"/>
</dbReference>
<feature type="compositionally biased region" description="Basic and acidic residues" evidence="9">
    <location>
        <begin position="416"/>
        <end position="497"/>
    </location>
</feature>
<evidence type="ECO:0000256" key="7">
    <source>
        <dbReference type="ARBA" id="ARBA00023242"/>
    </source>
</evidence>
<feature type="region of interest" description="Disordered" evidence="9">
    <location>
        <begin position="19"/>
        <end position="161"/>
    </location>
</feature>
<dbReference type="KEGG" id="tpal:117650979"/>
<keyword evidence="3" id="KW-0507">mRNA processing</keyword>
<feature type="compositionally biased region" description="Acidic residues" evidence="9">
    <location>
        <begin position="138"/>
        <end position="147"/>
    </location>
</feature>
<name>A0A6P8ZYQ3_THRPL</name>
<dbReference type="RefSeq" id="XP_034250547.1">
    <property type="nucleotide sequence ID" value="XM_034394656.1"/>
</dbReference>
<gene>
    <name evidence="12" type="primary">LOC117650979</name>
</gene>
<feature type="compositionally biased region" description="Acidic residues" evidence="9">
    <location>
        <begin position="339"/>
        <end position="361"/>
    </location>
</feature>
<dbReference type="GO" id="GO:0071013">
    <property type="term" value="C:catalytic step 2 spliceosome"/>
    <property type="evidence" value="ECO:0007669"/>
    <property type="project" value="TreeGrafter"/>
</dbReference>
<evidence type="ECO:0000256" key="4">
    <source>
        <dbReference type="ARBA" id="ARBA00023015"/>
    </source>
</evidence>
<dbReference type="PANTHER" id="PTHR12707:SF0">
    <property type="entry name" value="PININ"/>
    <property type="match status" value="1"/>
</dbReference>
<evidence type="ECO:0000256" key="3">
    <source>
        <dbReference type="ARBA" id="ARBA00022664"/>
    </source>
</evidence>
<dbReference type="Pfam" id="PF04696">
    <property type="entry name" value="Pinin_SDK_memA"/>
    <property type="match status" value="1"/>
</dbReference>
<dbReference type="FunCoup" id="A0A6P8ZYQ3">
    <property type="interactions" value="355"/>
</dbReference>
<evidence type="ECO:0000256" key="1">
    <source>
        <dbReference type="ARBA" id="ARBA00004123"/>
    </source>
</evidence>
<evidence type="ECO:0000313" key="12">
    <source>
        <dbReference type="RefSeq" id="XP_034250547.1"/>
    </source>
</evidence>
<dbReference type="Proteomes" id="UP000515158">
    <property type="component" value="Unplaced"/>
</dbReference>
<feature type="compositionally biased region" description="Basic and acidic residues" evidence="9">
    <location>
        <begin position="369"/>
        <end position="409"/>
    </location>
</feature>
<comment type="similarity">
    <text evidence="2">Belongs to the pinin family.</text>
</comment>
<keyword evidence="5" id="KW-0804">Transcription</keyword>
<sequence>MATEVLKTFSALQDELQKAKEGLRNVDSHIKRIIGRDPEAQPPGQGPPRPGQKRPATQNDDFYARGRGSFQMGGGRGRIGHPGRPQEDEGPPGIRRRLGDGPGNVFSRLSGPPIKHIKKEKDDEFPGPFSKFYRREEQEEEEIEEDDAQFKPAISSRVIPQTRELPSKEVILAAQGDERSKARNRRMFGALLGTLQRFRQEETRMRDREDKRAVVEKKLEEAAKREKEEMKKERQELFLDRRKKQQEIRRIETKIQRVKEQDQWEARHRPLLNFIQTKAKPSIFYLPKVQNTKTEERLVASQKVIAKIMEKKRTALQEELERLEGNVQVKTENAGEQHFEDEEEEEMNTENGPTEDNEELQEVTGDSPVENKENRIRFANVKVEKDSEPVQSDPEDKQREGDHSTDNHRQPSNVKRVRESRENLHDRPKDRQRRDPQDDRDRAREKESARERGKERDRGNERDRDRMRERGSRMKARVEAKKEEEEKWDRKRERHNSSDTNAMEEEDEADDNSAIPPPELSSISLPGEQSPSFMQPELGELDDASE</sequence>